<gene>
    <name evidence="1" type="ORF">SAMN05216360_1295</name>
</gene>
<sequence length="77" mass="8201">MPLSRAILGTIHGIPQALRLAEADLSELYAVAQALQDASNAVLCVALDVVALEEGYRIAAEHRRRAPSSHREGAPAE</sequence>
<dbReference type="OrthoDB" id="9906914at2"/>
<dbReference type="Proteomes" id="UP000198704">
    <property type="component" value="Unassembled WGS sequence"/>
</dbReference>
<proteinExistence type="predicted"/>
<dbReference type="RefSeq" id="WP_091722594.1">
    <property type="nucleotide sequence ID" value="NZ_FNHS01000029.1"/>
</dbReference>
<dbReference type="AlphaFoldDB" id="A0A1H0KTB8"/>
<dbReference type="EMBL" id="FNHS01000029">
    <property type="protein sequence ID" value="SDO59095.1"/>
    <property type="molecule type" value="Genomic_DNA"/>
</dbReference>
<protein>
    <submittedName>
        <fullName evidence="1">Uncharacterized protein</fullName>
    </submittedName>
</protein>
<accession>A0A1H0KTB8</accession>
<evidence type="ECO:0000313" key="1">
    <source>
        <dbReference type="EMBL" id="SDO59095.1"/>
    </source>
</evidence>
<organism evidence="1 2">
    <name type="scientific">Methylobacterium phyllostachyos</name>
    <dbReference type="NCBI Taxonomy" id="582672"/>
    <lineage>
        <taxon>Bacteria</taxon>
        <taxon>Pseudomonadati</taxon>
        <taxon>Pseudomonadota</taxon>
        <taxon>Alphaproteobacteria</taxon>
        <taxon>Hyphomicrobiales</taxon>
        <taxon>Methylobacteriaceae</taxon>
        <taxon>Methylobacterium</taxon>
    </lineage>
</organism>
<reference evidence="2" key="1">
    <citation type="submission" date="2016-10" db="EMBL/GenBank/DDBJ databases">
        <authorList>
            <person name="Varghese N."/>
            <person name="Submissions S."/>
        </authorList>
    </citation>
    <scope>NUCLEOTIDE SEQUENCE [LARGE SCALE GENOMIC DNA]</scope>
    <source>
        <strain evidence="2">BL47</strain>
    </source>
</reference>
<evidence type="ECO:0000313" key="2">
    <source>
        <dbReference type="Proteomes" id="UP000198704"/>
    </source>
</evidence>
<name>A0A1H0KTB8_9HYPH</name>
<keyword evidence="2" id="KW-1185">Reference proteome</keyword>
<dbReference type="STRING" id="582672.SAMN05216360_1295"/>